<comment type="similarity">
    <text evidence="1 4">Belongs to the aldehyde dehydrogenase family.</text>
</comment>
<dbReference type="Proteomes" id="UP000669060">
    <property type="component" value="Unassembled WGS sequence"/>
</dbReference>
<name>A0ABS3TU76_9PSED</name>
<evidence type="ECO:0000256" key="4">
    <source>
        <dbReference type="RuleBase" id="RU003345"/>
    </source>
</evidence>
<dbReference type="InterPro" id="IPR029510">
    <property type="entry name" value="Ald_DH_CS_GLU"/>
</dbReference>
<evidence type="ECO:0000256" key="3">
    <source>
        <dbReference type="PROSITE-ProRule" id="PRU10007"/>
    </source>
</evidence>
<dbReference type="SUPFAM" id="SSF53720">
    <property type="entry name" value="ALDH-like"/>
    <property type="match status" value="1"/>
</dbReference>
<dbReference type="Gene3D" id="3.40.309.10">
    <property type="entry name" value="Aldehyde Dehydrogenase, Chain A, domain 2"/>
    <property type="match status" value="1"/>
</dbReference>
<reference evidence="6 7" key="1">
    <citation type="submission" date="2020-12" db="EMBL/GenBank/DDBJ databases">
        <title>Pseudomonas schmalbachii sp. nov. isolated from millipede gut.</title>
        <authorList>
            <person name="Shelomi M."/>
        </authorList>
    </citation>
    <scope>NUCLEOTIDE SEQUENCE [LARGE SCALE GENOMIC DNA]</scope>
    <source>
        <strain evidence="6 7">Milli4</strain>
    </source>
</reference>
<dbReference type="InterPro" id="IPR010102">
    <property type="entry name" value="Succ_semiAld_DH"/>
</dbReference>
<feature type="domain" description="Aldehyde dehydrogenase" evidence="5">
    <location>
        <begin position="19"/>
        <end position="477"/>
    </location>
</feature>
<dbReference type="PROSITE" id="PS00687">
    <property type="entry name" value="ALDEHYDE_DEHYDR_GLU"/>
    <property type="match status" value="1"/>
</dbReference>
<dbReference type="PANTHER" id="PTHR43353">
    <property type="entry name" value="SUCCINATE-SEMIALDEHYDE DEHYDROGENASE, MITOCHONDRIAL"/>
    <property type="match status" value="1"/>
</dbReference>
<dbReference type="InterPro" id="IPR016161">
    <property type="entry name" value="Ald_DH/histidinol_DH"/>
</dbReference>
<dbReference type="InterPro" id="IPR015590">
    <property type="entry name" value="Aldehyde_DH_dom"/>
</dbReference>
<dbReference type="EMBL" id="JAELYA010000007">
    <property type="protein sequence ID" value="MBO3277188.1"/>
    <property type="molecule type" value="Genomic_DNA"/>
</dbReference>
<proteinExistence type="inferred from homology"/>
<sequence>MKLTDNNLFRQQAYIAGHWCDADDGRTVPVTNPANGELLGSVPLMGGAETIRAIEAADAALEGWRAKTAKERAQILRRWYELLLENENDLAQLMTLEQGKPLHEALGEIRYAASFVEWFAEEGKRIYGDVIPSPAADKRLLVIKQGIGVCAAITPWNFPAAMITRKAGPALAAGCSMVIKPANETPFSALALVELAHRAGVPAGVLSVVTGDAQAIGAQLTGHPLVRKLTFTGSTPVGRLLMGQCAETIKKVSLELGGNAPFIVFDDADIEAAVEGALIAKYRNAGQTCVCVNRFYVHDKVYDQFSQRFAERVRELTVGHGNQEGTQIGPLISEKAVGKVRSLIDDAVAKGAEVALGGNGHALGGNFFEPTILTGIRPGMELLQEEIFGPVAALVRFSSDDEVVRLANDTLYGLAAYFYSRDIGRVFKVAEKLEYGMVGVNTGLISNEVAPFGGVKQSGLGREGSKYGIEDYLEMKYLCLAV</sequence>
<dbReference type="NCBIfam" id="TIGR01780">
    <property type="entry name" value="SSADH"/>
    <property type="match status" value="1"/>
</dbReference>
<dbReference type="InterPro" id="IPR050740">
    <property type="entry name" value="Aldehyde_DH_Superfamily"/>
</dbReference>
<evidence type="ECO:0000259" key="5">
    <source>
        <dbReference type="Pfam" id="PF00171"/>
    </source>
</evidence>
<dbReference type="InterPro" id="IPR016163">
    <property type="entry name" value="Ald_DH_C"/>
</dbReference>
<dbReference type="Pfam" id="PF00171">
    <property type="entry name" value="Aldedh"/>
    <property type="match status" value="1"/>
</dbReference>
<protein>
    <submittedName>
        <fullName evidence="6">NAD-dependent succinate-semialdehyde dehydrogenase</fullName>
    </submittedName>
</protein>
<organism evidence="6 7">
    <name type="scientific">Pseudomonas schmalbachii</name>
    <dbReference type="NCBI Taxonomy" id="2816993"/>
    <lineage>
        <taxon>Bacteria</taxon>
        <taxon>Pseudomonadati</taxon>
        <taxon>Pseudomonadota</taxon>
        <taxon>Gammaproteobacteria</taxon>
        <taxon>Pseudomonadales</taxon>
        <taxon>Pseudomonadaceae</taxon>
        <taxon>Pseudomonas</taxon>
    </lineage>
</organism>
<evidence type="ECO:0000313" key="7">
    <source>
        <dbReference type="Proteomes" id="UP000669060"/>
    </source>
</evidence>
<comment type="caution">
    <text evidence="6">The sequence shown here is derived from an EMBL/GenBank/DDBJ whole genome shotgun (WGS) entry which is preliminary data.</text>
</comment>
<dbReference type="RefSeq" id="WP_208315375.1">
    <property type="nucleotide sequence ID" value="NZ_JAELYA010000007.1"/>
</dbReference>
<dbReference type="InterPro" id="IPR016162">
    <property type="entry name" value="Ald_DH_N"/>
</dbReference>
<keyword evidence="2 4" id="KW-0560">Oxidoreductase</keyword>
<evidence type="ECO:0000313" key="6">
    <source>
        <dbReference type="EMBL" id="MBO3277188.1"/>
    </source>
</evidence>
<evidence type="ECO:0000256" key="2">
    <source>
        <dbReference type="ARBA" id="ARBA00023002"/>
    </source>
</evidence>
<dbReference type="Gene3D" id="3.40.605.10">
    <property type="entry name" value="Aldehyde Dehydrogenase, Chain A, domain 1"/>
    <property type="match status" value="1"/>
</dbReference>
<dbReference type="CDD" id="cd07103">
    <property type="entry name" value="ALDH_F5_SSADH_GabD"/>
    <property type="match status" value="1"/>
</dbReference>
<evidence type="ECO:0000256" key="1">
    <source>
        <dbReference type="ARBA" id="ARBA00009986"/>
    </source>
</evidence>
<feature type="active site" evidence="3">
    <location>
        <position position="255"/>
    </location>
</feature>
<dbReference type="InterPro" id="IPR016160">
    <property type="entry name" value="Ald_DH_CS_CYS"/>
</dbReference>
<dbReference type="PROSITE" id="PS00070">
    <property type="entry name" value="ALDEHYDE_DEHYDR_CYS"/>
    <property type="match status" value="1"/>
</dbReference>
<dbReference type="PANTHER" id="PTHR43353:SF5">
    <property type="entry name" value="SUCCINATE-SEMIALDEHYDE DEHYDROGENASE, MITOCHONDRIAL"/>
    <property type="match status" value="1"/>
</dbReference>
<accession>A0ABS3TU76</accession>
<keyword evidence="7" id="KW-1185">Reference proteome</keyword>
<gene>
    <name evidence="6" type="ORF">JFY56_18360</name>
</gene>